<dbReference type="RefSeq" id="WP_169347925.1">
    <property type="nucleotide sequence ID" value="NZ_JABBJJ010000146.1"/>
</dbReference>
<evidence type="ECO:0000313" key="3">
    <source>
        <dbReference type="Proteomes" id="UP000518300"/>
    </source>
</evidence>
<accession>A0A848LLS1</accession>
<reference evidence="2 3" key="1">
    <citation type="submission" date="2020-04" db="EMBL/GenBank/DDBJ databases">
        <title>Draft genome of Pyxidicoccus fallax type strain.</title>
        <authorList>
            <person name="Whitworth D.E."/>
        </authorList>
    </citation>
    <scope>NUCLEOTIDE SEQUENCE [LARGE SCALE GENOMIC DNA]</scope>
    <source>
        <strain evidence="2 3">DSM 14698</strain>
    </source>
</reference>
<gene>
    <name evidence="2" type="ORF">HG543_27920</name>
</gene>
<organism evidence="2 3">
    <name type="scientific">Pyxidicoccus fallax</name>
    <dbReference type="NCBI Taxonomy" id="394095"/>
    <lineage>
        <taxon>Bacteria</taxon>
        <taxon>Pseudomonadati</taxon>
        <taxon>Myxococcota</taxon>
        <taxon>Myxococcia</taxon>
        <taxon>Myxococcales</taxon>
        <taxon>Cystobacterineae</taxon>
        <taxon>Myxococcaceae</taxon>
        <taxon>Pyxidicoccus</taxon>
    </lineage>
</organism>
<dbReference type="AlphaFoldDB" id="A0A848LLS1"/>
<dbReference type="Proteomes" id="UP000518300">
    <property type="component" value="Unassembled WGS sequence"/>
</dbReference>
<protein>
    <submittedName>
        <fullName evidence="2">Uncharacterized protein</fullName>
    </submittedName>
</protein>
<evidence type="ECO:0000313" key="2">
    <source>
        <dbReference type="EMBL" id="NMO18661.1"/>
    </source>
</evidence>
<keyword evidence="3" id="KW-1185">Reference proteome</keyword>
<comment type="caution">
    <text evidence="2">The sequence shown here is derived from an EMBL/GenBank/DDBJ whole genome shotgun (WGS) entry which is preliminary data.</text>
</comment>
<proteinExistence type="predicted"/>
<evidence type="ECO:0000256" key="1">
    <source>
        <dbReference type="SAM" id="MobiDB-lite"/>
    </source>
</evidence>
<feature type="region of interest" description="Disordered" evidence="1">
    <location>
        <begin position="94"/>
        <end position="113"/>
    </location>
</feature>
<name>A0A848LLS1_9BACT</name>
<sequence>MAGITIEIFSNMDIRYVPGPVVRPGDTVTFQLSGISGDVQVSFDGGDSCLTTPGPILLRGGSAKSSETWSSVSTMAAARQYTFTVQLVPSASLSAGPDEMATKKGGIDVTAEP</sequence>
<dbReference type="EMBL" id="JABBJJ010000146">
    <property type="protein sequence ID" value="NMO18661.1"/>
    <property type="molecule type" value="Genomic_DNA"/>
</dbReference>